<dbReference type="OrthoDB" id="10072093at2759"/>
<reference evidence="1 2" key="1">
    <citation type="submission" date="2020-03" db="EMBL/GenBank/DDBJ databases">
        <title>Dissostichus mawsoni Genome sequencing and assembly.</title>
        <authorList>
            <person name="Park H."/>
        </authorList>
    </citation>
    <scope>NUCLEOTIDE SEQUENCE [LARGE SCALE GENOMIC DNA]</scope>
    <source>
        <strain evidence="1">DM0001</strain>
        <tissue evidence="1">Muscle</tissue>
    </source>
</reference>
<protein>
    <recommendedName>
        <fullName evidence="3">Reverse transcriptase zinc-binding domain-containing protein</fullName>
    </recommendedName>
</protein>
<keyword evidence="2" id="KW-1185">Reference proteome</keyword>
<organism evidence="1 2">
    <name type="scientific">Dissostichus mawsoni</name>
    <name type="common">Antarctic cod</name>
    <dbReference type="NCBI Taxonomy" id="36200"/>
    <lineage>
        <taxon>Eukaryota</taxon>
        <taxon>Metazoa</taxon>
        <taxon>Chordata</taxon>
        <taxon>Craniata</taxon>
        <taxon>Vertebrata</taxon>
        <taxon>Euteleostomi</taxon>
        <taxon>Actinopterygii</taxon>
        <taxon>Neopterygii</taxon>
        <taxon>Teleostei</taxon>
        <taxon>Neoteleostei</taxon>
        <taxon>Acanthomorphata</taxon>
        <taxon>Eupercaria</taxon>
        <taxon>Perciformes</taxon>
        <taxon>Notothenioidei</taxon>
        <taxon>Nototheniidae</taxon>
        <taxon>Dissostichus</taxon>
    </lineage>
</organism>
<evidence type="ECO:0000313" key="2">
    <source>
        <dbReference type="Proteomes" id="UP000518266"/>
    </source>
</evidence>
<proteinExistence type="predicted"/>
<evidence type="ECO:0008006" key="3">
    <source>
        <dbReference type="Google" id="ProtNLM"/>
    </source>
</evidence>
<name>A0A7J5XU18_DISMA</name>
<feature type="non-terminal residue" evidence="1">
    <location>
        <position position="1"/>
    </location>
</feature>
<dbReference type="Proteomes" id="UP000518266">
    <property type="component" value="Unassembled WGS sequence"/>
</dbReference>
<evidence type="ECO:0000313" key="1">
    <source>
        <dbReference type="EMBL" id="KAF3840361.1"/>
    </source>
</evidence>
<accession>A0A7J5XU18</accession>
<dbReference type="AlphaFoldDB" id="A0A7J5XU18"/>
<sequence>MARLYYHFYSNSSNMACRNVIFFRYLQIRHFISKSTTLTTNNTTSHFKILHRTHITPALKNKMDTNASPLCSKCNSETGNLIHCFWSCVKLQRYWSGIVKELCVIFGVPIELNPMCLLLGLPD</sequence>
<gene>
    <name evidence="1" type="ORF">F7725_019078</name>
</gene>
<dbReference type="EMBL" id="JAAKFY010000021">
    <property type="protein sequence ID" value="KAF3840361.1"/>
    <property type="molecule type" value="Genomic_DNA"/>
</dbReference>
<comment type="caution">
    <text evidence="1">The sequence shown here is derived from an EMBL/GenBank/DDBJ whole genome shotgun (WGS) entry which is preliminary data.</text>
</comment>